<protein>
    <submittedName>
        <fullName evidence="2">Uncharacterized protein</fullName>
    </submittedName>
</protein>
<accession>A0A4S4AWB9</accession>
<evidence type="ECO:0000313" key="3">
    <source>
        <dbReference type="Proteomes" id="UP000307956"/>
    </source>
</evidence>
<feature type="compositionally biased region" description="Polar residues" evidence="1">
    <location>
        <begin position="120"/>
        <end position="129"/>
    </location>
</feature>
<name>A0A4S4AWB9_9RHOO</name>
<sequence length="141" mass="15532">MRRGYRVGEAHPRHVLTDAEVDQLIKDRGPEEAPKMSYAKLAERYGVSKSCVRDILSGRRRGGVTPQGHAEPVRVVEKVRATFMLSLPARAKIHRMGGAAWLERVVRLSNAEPCARGKTMRTTNGSNGARSDRDVSSGAHD</sequence>
<proteinExistence type="predicted"/>
<evidence type="ECO:0000313" key="2">
    <source>
        <dbReference type="EMBL" id="THF64334.1"/>
    </source>
</evidence>
<keyword evidence="3" id="KW-1185">Reference proteome</keyword>
<reference evidence="2 3" key="1">
    <citation type="submission" date="2019-04" db="EMBL/GenBank/DDBJ databases">
        <title>Azoarcus rhizosphaerae sp. nov. isolated from rhizosphere of Ficus religiosa.</title>
        <authorList>
            <person name="Lin S.-Y."/>
            <person name="Hameed A."/>
            <person name="Hsu Y.-H."/>
            <person name="Young C.-C."/>
        </authorList>
    </citation>
    <scope>NUCLEOTIDE SEQUENCE [LARGE SCALE GENOMIC DNA]</scope>
    <source>
        <strain evidence="2 3">CC-YHH848</strain>
    </source>
</reference>
<dbReference type="Proteomes" id="UP000307956">
    <property type="component" value="Unassembled WGS sequence"/>
</dbReference>
<comment type="caution">
    <text evidence="2">The sequence shown here is derived from an EMBL/GenBank/DDBJ whole genome shotgun (WGS) entry which is preliminary data.</text>
</comment>
<gene>
    <name evidence="2" type="ORF">E6O51_03215</name>
</gene>
<organism evidence="2 3">
    <name type="scientific">Pseudothauera rhizosphaerae</name>
    <dbReference type="NCBI Taxonomy" id="2565932"/>
    <lineage>
        <taxon>Bacteria</taxon>
        <taxon>Pseudomonadati</taxon>
        <taxon>Pseudomonadota</taxon>
        <taxon>Betaproteobacteria</taxon>
        <taxon>Rhodocyclales</taxon>
        <taxon>Zoogloeaceae</taxon>
        <taxon>Pseudothauera</taxon>
    </lineage>
</organism>
<evidence type="ECO:0000256" key="1">
    <source>
        <dbReference type="SAM" id="MobiDB-lite"/>
    </source>
</evidence>
<dbReference type="AlphaFoldDB" id="A0A4S4AWB9"/>
<feature type="region of interest" description="Disordered" evidence="1">
    <location>
        <begin position="115"/>
        <end position="141"/>
    </location>
</feature>
<feature type="compositionally biased region" description="Basic and acidic residues" evidence="1">
    <location>
        <begin position="130"/>
        <end position="141"/>
    </location>
</feature>
<dbReference type="OrthoDB" id="8643926at2"/>
<dbReference type="EMBL" id="SSOD01000002">
    <property type="protein sequence ID" value="THF64334.1"/>
    <property type="molecule type" value="Genomic_DNA"/>
</dbReference>